<gene>
    <name evidence="2" type="ORF">OS242_16160</name>
</gene>
<reference evidence="2 3" key="1">
    <citation type="submission" date="2022-11" db="EMBL/GenBank/DDBJ databases">
        <title>Study of microbial diversity in lake waters.</title>
        <authorList>
            <person name="Zhang J."/>
        </authorList>
    </citation>
    <scope>NUCLEOTIDE SEQUENCE [LARGE SCALE GENOMIC DNA]</scope>
    <source>
        <strain evidence="2 3">DT12</strain>
    </source>
</reference>
<sequence length="65" mass="7325">MPKAVRLTEELLTHHQFSIREFALVPATGGVFELTLNGEVIFSKKELGRFPEDGEVLELLKSRLS</sequence>
<dbReference type="Proteomes" id="UP001208017">
    <property type="component" value="Unassembled WGS sequence"/>
</dbReference>
<protein>
    <submittedName>
        <fullName evidence="2">Rdx family protein</fullName>
    </submittedName>
</protein>
<keyword evidence="1" id="KW-0676">Redox-active center</keyword>
<dbReference type="Gene3D" id="3.40.30.10">
    <property type="entry name" value="Glutaredoxin"/>
    <property type="match status" value="1"/>
</dbReference>
<dbReference type="NCBIfam" id="TIGR02174">
    <property type="entry name" value="CXXU_selWTH"/>
    <property type="match status" value="1"/>
</dbReference>
<dbReference type="InterPro" id="IPR036249">
    <property type="entry name" value="Thioredoxin-like_sf"/>
</dbReference>
<organism evidence="2 3">
    <name type="scientific">Tumebacillus lacus</name>
    <dbReference type="NCBI Taxonomy" id="2995335"/>
    <lineage>
        <taxon>Bacteria</taxon>
        <taxon>Bacillati</taxon>
        <taxon>Bacillota</taxon>
        <taxon>Bacilli</taxon>
        <taxon>Bacillales</taxon>
        <taxon>Alicyclobacillaceae</taxon>
        <taxon>Tumebacillus</taxon>
    </lineage>
</organism>
<evidence type="ECO:0000313" key="3">
    <source>
        <dbReference type="Proteomes" id="UP001208017"/>
    </source>
</evidence>
<evidence type="ECO:0000313" key="2">
    <source>
        <dbReference type="EMBL" id="MCX7571483.1"/>
    </source>
</evidence>
<keyword evidence="3" id="KW-1185">Reference proteome</keyword>
<dbReference type="InterPro" id="IPR011893">
    <property type="entry name" value="Selenoprotein_Rdx-typ"/>
</dbReference>
<accession>A0ABT3X3M4</accession>
<evidence type="ECO:0000256" key="1">
    <source>
        <dbReference type="ARBA" id="ARBA00023284"/>
    </source>
</evidence>
<dbReference type="RefSeq" id="WP_267152733.1">
    <property type="nucleotide sequence ID" value="NZ_JAPMLT010000011.1"/>
</dbReference>
<dbReference type="SUPFAM" id="SSF52833">
    <property type="entry name" value="Thioredoxin-like"/>
    <property type="match status" value="1"/>
</dbReference>
<dbReference type="Pfam" id="PF10262">
    <property type="entry name" value="Rdx"/>
    <property type="match status" value="1"/>
</dbReference>
<proteinExistence type="predicted"/>
<dbReference type="EMBL" id="JAPMLT010000011">
    <property type="protein sequence ID" value="MCX7571483.1"/>
    <property type="molecule type" value="Genomic_DNA"/>
</dbReference>
<name>A0ABT3X3M4_9BACL</name>
<comment type="caution">
    <text evidence="2">The sequence shown here is derived from an EMBL/GenBank/DDBJ whole genome shotgun (WGS) entry which is preliminary data.</text>
</comment>